<evidence type="ECO:0000313" key="2">
    <source>
        <dbReference type="EMBL" id="JAH95195.1"/>
    </source>
</evidence>
<proteinExistence type="predicted"/>
<dbReference type="EMBL" id="GBXM01013382">
    <property type="protein sequence ID" value="JAH95195.1"/>
    <property type="molecule type" value="Transcribed_RNA"/>
</dbReference>
<dbReference type="AlphaFoldDB" id="A0A0E9WZX8"/>
<reference evidence="2" key="2">
    <citation type="journal article" date="2015" name="Fish Shellfish Immunol.">
        <title>Early steps in the European eel (Anguilla anguilla)-Vibrio vulnificus interaction in the gills: Role of the RtxA13 toxin.</title>
        <authorList>
            <person name="Callol A."/>
            <person name="Pajuelo D."/>
            <person name="Ebbesson L."/>
            <person name="Teles M."/>
            <person name="MacKenzie S."/>
            <person name="Amaro C."/>
        </authorList>
    </citation>
    <scope>NUCLEOTIDE SEQUENCE</scope>
</reference>
<organism evidence="2">
    <name type="scientific">Anguilla anguilla</name>
    <name type="common">European freshwater eel</name>
    <name type="synonym">Muraena anguilla</name>
    <dbReference type="NCBI Taxonomy" id="7936"/>
    <lineage>
        <taxon>Eukaryota</taxon>
        <taxon>Metazoa</taxon>
        <taxon>Chordata</taxon>
        <taxon>Craniata</taxon>
        <taxon>Vertebrata</taxon>
        <taxon>Euteleostomi</taxon>
        <taxon>Actinopterygii</taxon>
        <taxon>Neopterygii</taxon>
        <taxon>Teleostei</taxon>
        <taxon>Anguilliformes</taxon>
        <taxon>Anguillidae</taxon>
        <taxon>Anguilla</taxon>
    </lineage>
</organism>
<accession>A0A0E9WZX8</accession>
<reference evidence="2" key="1">
    <citation type="submission" date="2014-11" db="EMBL/GenBank/DDBJ databases">
        <authorList>
            <person name="Amaro Gonzalez C."/>
        </authorList>
    </citation>
    <scope>NUCLEOTIDE SEQUENCE</scope>
</reference>
<feature type="compositionally biased region" description="Polar residues" evidence="1">
    <location>
        <begin position="13"/>
        <end position="27"/>
    </location>
</feature>
<name>A0A0E9WZX8_ANGAN</name>
<protein>
    <submittedName>
        <fullName evidence="2">Uncharacterized protein</fullName>
    </submittedName>
</protein>
<evidence type="ECO:0000256" key="1">
    <source>
        <dbReference type="SAM" id="MobiDB-lite"/>
    </source>
</evidence>
<sequence>MGTDPWQAYPHDTNGTFYNGPISSKASSPEGKPGKKHSKLCSWSEQYKGPHSYLCHVQCQVYKGSMGPVTWQHSSWGNKSTAMAICIAEH</sequence>
<feature type="region of interest" description="Disordered" evidence="1">
    <location>
        <begin position="1"/>
        <end position="38"/>
    </location>
</feature>